<evidence type="ECO:0000256" key="5">
    <source>
        <dbReference type="ARBA" id="ARBA00022553"/>
    </source>
</evidence>
<protein>
    <recommendedName>
        <fullName evidence="3">histidine kinase</fullName>
        <ecNumber evidence="3">2.7.13.3</ecNumber>
    </recommendedName>
</protein>
<reference evidence="16 17" key="1">
    <citation type="journal article" date="2016" name="Nat. Commun.">
        <title>Thousands of microbial genomes shed light on interconnected biogeochemical processes in an aquifer system.</title>
        <authorList>
            <person name="Anantharaman K."/>
            <person name="Brown C.T."/>
            <person name="Hug L.A."/>
            <person name="Sharon I."/>
            <person name="Castelle C.J."/>
            <person name="Probst A.J."/>
            <person name="Thomas B.C."/>
            <person name="Singh A."/>
            <person name="Wilkins M.J."/>
            <person name="Karaoz U."/>
            <person name="Brodie E.L."/>
            <person name="Williams K.H."/>
            <person name="Hubbard S.S."/>
            <person name="Banfield J.F."/>
        </authorList>
    </citation>
    <scope>NUCLEOTIDE SEQUENCE [LARGE SCALE GENOMIC DNA]</scope>
</reference>
<dbReference type="Gene3D" id="3.30.450.20">
    <property type="entry name" value="PAS domain"/>
    <property type="match status" value="1"/>
</dbReference>
<dbReference type="SUPFAM" id="SSF55874">
    <property type="entry name" value="ATPase domain of HSP90 chaperone/DNA topoisomerase II/histidine kinase"/>
    <property type="match status" value="1"/>
</dbReference>
<dbReference type="InterPro" id="IPR036890">
    <property type="entry name" value="HATPase_C_sf"/>
</dbReference>
<dbReference type="PRINTS" id="PR00344">
    <property type="entry name" value="BCTRLSENSOR"/>
</dbReference>
<dbReference type="EMBL" id="MHOO01000011">
    <property type="protein sequence ID" value="OGZ63851.1"/>
    <property type="molecule type" value="Genomic_DNA"/>
</dbReference>
<evidence type="ECO:0000259" key="15">
    <source>
        <dbReference type="PROSITE" id="PS50112"/>
    </source>
</evidence>
<keyword evidence="6" id="KW-0808">Transferase</keyword>
<name>A0A1G2HNP0_9BACT</name>
<dbReference type="CDD" id="cd00130">
    <property type="entry name" value="PAS"/>
    <property type="match status" value="1"/>
</dbReference>
<keyword evidence="9 13" id="KW-1133">Transmembrane helix</keyword>
<dbReference type="SUPFAM" id="SSF47384">
    <property type="entry name" value="Homodimeric domain of signal transducing histidine kinase"/>
    <property type="match status" value="1"/>
</dbReference>
<organism evidence="16 17">
    <name type="scientific">Candidatus Staskawiczbacteria bacterium RIFCSPHIGHO2_01_FULL_39_25</name>
    <dbReference type="NCBI Taxonomy" id="1802202"/>
    <lineage>
        <taxon>Bacteria</taxon>
        <taxon>Candidatus Staskawicziibacteriota</taxon>
    </lineage>
</organism>
<feature type="transmembrane region" description="Helical" evidence="13">
    <location>
        <begin position="188"/>
        <end position="207"/>
    </location>
</feature>
<keyword evidence="11 13" id="KW-0472">Membrane</keyword>
<dbReference type="GO" id="GO:0005886">
    <property type="term" value="C:plasma membrane"/>
    <property type="evidence" value="ECO:0007669"/>
    <property type="project" value="UniProtKB-SubCell"/>
</dbReference>
<dbReference type="SUPFAM" id="SSF55785">
    <property type="entry name" value="PYP-like sensor domain (PAS domain)"/>
    <property type="match status" value="1"/>
</dbReference>
<dbReference type="SMART" id="SM00387">
    <property type="entry name" value="HATPase_c"/>
    <property type="match status" value="1"/>
</dbReference>
<comment type="caution">
    <text evidence="16">The sequence shown here is derived from an EMBL/GenBank/DDBJ whole genome shotgun (WGS) entry which is preliminary data.</text>
</comment>
<evidence type="ECO:0000256" key="10">
    <source>
        <dbReference type="ARBA" id="ARBA00023012"/>
    </source>
</evidence>
<feature type="coiled-coil region" evidence="12">
    <location>
        <begin position="288"/>
        <end position="315"/>
    </location>
</feature>
<evidence type="ECO:0000256" key="2">
    <source>
        <dbReference type="ARBA" id="ARBA00004651"/>
    </source>
</evidence>
<dbReference type="AlphaFoldDB" id="A0A1G2HNP0"/>
<feature type="transmembrane region" description="Helical" evidence="13">
    <location>
        <begin position="76"/>
        <end position="99"/>
    </location>
</feature>
<feature type="transmembrane region" description="Helical" evidence="13">
    <location>
        <begin position="272"/>
        <end position="292"/>
    </location>
</feature>
<evidence type="ECO:0000256" key="9">
    <source>
        <dbReference type="ARBA" id="ARBA00022989"/>
    </source>
</evidence>
<keyword evidence="12" id="KW-0175">Coiled coil</keyword>
<gene>
    <name evidence="16" type="ORF">A2730_01005</name>
</gene>
<dbReference type="STRING" id="1802202.A2730_01005"/>
<evidence type="ECO:0000256" key="3">
    <source>
        <dbReference type="ARBA" id="ARBA00012438"/>
    </source>
</evidence>
<feature type="transmembrane region" description="Helical" evidence="13">
    <location>
        <begin position="156"/>
        <end position="176"/>
    </location>
</feature>
<feature type="transmembrane region" description="Helical" evidence="13">
    <location>
        <begin position="242"/>
        <end position="260"/>
    </location>
</feature>
<dbReference type="SMART" id="SM00091">
    <property type="entry name" value="PAS"/>
    <property type="match status" value="1"/>
</dbReference>
<dbReference type="Pfam" id="PF00512">
    <property type="entry name" value="HisKA"/>
    <property type="match status" value="1"/>
</dbReference>
<evidence type="ECO:0000256" key="4">
    <source>
        <dbReference type="ARBA" id="ARBA00022475"/>
    </source>
</evidence>
<keyword evidence="8" id="KW-0418">Kinase</keyword>
<evidence type="ECO:0000256" key="6">
    <source>
        <dbReference type="ARBA" id="ARBA00022679"/>
    </source>
</evidence>
<dbReference type="PROSITE" id="PS50109">
    <property type="entry name" value="HIS_KIN"/>
    <property type="match status" value="1"/>
</dbReference>
<sequence length="680" mass="75367">MNSLKSIIAHTLKLLVLTGIYFAAGYFGLKFDPTSGFATLVWPSTGIAFAALFIFGLELWPAILVGAFLVNLNTGAPILVALGMGIGNTAEALIGVYFFKKVSVQDKPFQTLRSVILFIIFVALGSTFVSATVGVASLWFGNIVSLSSFAATFRSWWIGDILGDLIVGSFLVVWFIKKPSLRIPLASFIELSVMVLLVFFTGIAVFGNIATSNIGKNAPIEYFVFLPLIWAALRFQQRGASMATILLAVIAIWGTTKGFGPFAHGRLSDNLLLLQLFMAVVAATGMILASIVETRERLTLELKEKIKEIEEEKVIDDAILVSIGNGLVVVDKKSKIVMVNKAFEDLLQWKKEEVMGKDIADIIVVEDESGNKISFSEKVLTRIFSKEEASIGSTVKLAWYFFRKDKTKFPASFVATPIMLRGKIIGGVEVFYDITKEKELEKAKNEFVFLTSHQLRTPLSSIKWHLEVLLKKKTGTLNKKQQEYLKVVDARNEHMIKLVNALLNVSRIDLGQLSVNPEVIDLEQLIMATIKEQEFIIKEKKQKVLLRVVNKIPHIVTDFKLLKIALQNILENAIQYTRPGGEIAFTVTFTAGNIQIALKDTGIGIPKEQQARIFQKFFRADNAILEHAHGTGLGLYIVKAAVEILGGTIKFQSEYSQGTVFTLLLPVESMRKKVGSEVYL</sequence>
<dbReference type="Proteomes" id="UP000176855">
    <property type="component" value="Unassembled WGS sequence"/>
</dbReference>
<dbReference type="InterPro" id="IPR035965">
    <property type="entry name" value="PAS-like_dom_sf"/>
</dbReference>
<feature type="domain" description="Histidine kinase" evidence="14">
    <location>
        <begin position="450"/>
        <end position="669"/>
    </location>
</feature>
<dbReference type="Pfam" id="PF02518">
    <property type="entry name" value="HATPase_c"/>
    <property type="match status" value="1"/>
</dbReference>
<evidence type="ECO:0000256" key="1">
    <source>
        <dbReference type="ARBA" id="ARBA00000085"/>
    </source>
</evidence>
<keyword evidence="7 13" id="KW-0812">Transmembrane</keyword>
<dbReference type="InterPro" id="IPR007895">
    <property type="entry name" value="MASE1"/>
</dbReference>
<evidence type="ECO:0000256" key="8">
    <source>
        <dbReference type="ARBA" id="ARBA00022777"/>
    </source>
</evidence>
<feature type="domain" description="PAS" evidence="15">
    <location>
        <begin position="311"/>
        <end position="367"/>
    </location>
</feature>
<dbReference type="SMART" id="SM00388">
    <property type="entry name" value="HisKA"/>
    <property type="match status" value="1"/>
</dbReference>
<dbReference type="Gene3D" id="3.30.565.10">
    <property type="entry name" value="Histidine kinase-like ATPase, C-terminal domain"/>
    <property type="match status" value="1"/>
</dbReference>
<dbReference type="InterPro" id="IPR050351">
    <property type="entry name" value="BphY/WalK/GraS-like"/>
</dbReference>
<evidence type="ECO:0000313" key="17">
    <source>
        <dbReference type="Proteomes" id="UP000176855"/>
    </source>
</evidence>
<dbReference type="GO" id="GO:0016036">
    <property type="term" value="P:cellular response to phosphate starvation"/>
    <property type="evidence" value="ECO:0007669"/>
    <property type="project" value="TreeGrafter"/>
</dbReference>
<evidence type="ECO:0000256" key="11">
    <source>
        <dbReference type="ARBA" id="ARBA00023136"/>
    </source>
</evidence>
<keyword evidence="4" id="KW-1003">Cell membrane</keyword>
<dbReference type="CDD" id="cd00082">
    <property type="entry name" value="HisKA"/>
    <property type="match status" value="1"/>
</dbReference>
<dbReference type="PANTHER" id="PTHR45453">
    <property type="entry name" value="PHOSPHATE REGULON SENSOR PROTEIN PHOR"/>
    <property type="match status" value="1"/>
</dbReference>
<dbReference type="PROSITE" id="PS50112">
    <property type="entry name" value="PAS"/>
    <property type="match status" value="1"/>
</dbReference>
<dbReference type="Pfam" id="PF13426">
    <property type="entry name" value="PAS_9"/>
    <property type="match status" value="1"/>
</dbReference>
<dbReference type="InterPro" id="IPR000014">
    <property type="entry name" value="PAS"/>
</dbReference>
<dbReference type="CDD" id="cd00075">
    <property type="entry name" value="HATPase"/>
    <property type="match status" value="1"/>
</dbReference>
<dbReference type="InterPro" id="IPR036097">
    <property type="entry name" value="HisK_dim/P_sf"/>
</dbReference>
<comment type="catalytic activity">
    <reaction evidence="1">
        <text>ATP + protein L-histidine = ADP + protein N-phospho-L-histidine.</text>
        <dbReference type="EC" id="2.7.13.3"/>
    </reaction>
</comment>
<feature type="transmembrane region" description="Helical" evidence="13">
    <location>
        <begin position="111"/>
        <end position="136"/>
    </location>
</feature>
<comment type="subcellular location">
    <subcellularLocation>
        <location evidence="2">Cell membrane</location>
        <topology evidence="2">Multi-pass membrane protein</topology>
    </subcellularLocation>
</comment>
<dbReference type="Gene3D" id="1.10.287.130">
    <property type="match status" value="1"/>
</dbReference>
<dbReference type="EC" id="2.7.13.3" evidence="3"/>
<evidence type="ECO:0000256" key="7">
    <source>
        <dbReference type="ARBA" id="ARBA00022692"/>
    </source>
</evidence>
<evidence type="ECO:0000256" key="12">
    <source>
        <dbReference type="SAM" id="Coils"/>
    </source>
</evidence>
<dbReference type="InterPro" id="IPR004358">
    <property type="entry name" value="Sig_transdc_His_kin-like_C"/>
</dbReference>
<accession>A0A1G2HNP0</accession>
<dbReference type="FunFam" id="3.30.565.10:FF:000006">
    <property type="entry name" value="Sensor histidine kinase WalK"/>
    <property type="match status" value="1"/>
</dbReference>
<dbReference type="PANTHER" id="PTHR45453:SF1">
    <property type="entry name" value="PHOSPHATE REGULON SENSOR PROTEIN PHOR"/>
    <property type="match status" value="1"/>
</dbReference>
<evidence type="ECO:0000313" key="16">
    <source>
        <dbReference type="EMBL" id="OGZ63851.1"/>
    </source>
</evidence>
<keyword evidence="5" id="KW-0597">Phosphoprotein</keyword>
<dbReference type="InterPro" id="IPR003661">
    <property type="entry name" value="HisK_dim/P_dom"/>
</dbReference>
<feature type="transmembrane region" description="Helical" evidence="13">
    <location>
        <begin position="6"/>
        <end position="29"/>
    </location>
</feature>
<dbReference type="InterPro" id="IPR005467">
    <property type="entry name" value="His_kinase_dom"/>
</dbReference>
<keyword evidence="10" id="KW-0902">Two-component regulatory system</keyword>
<proteinExistence type="predicted"/>
<dbReference type="GO" id="GO:0006355">
    <property type="term" value="P:regulation of DNA-templated transcription"/>
    <property type="evidence" value="ECO:0007669"/>
    <property type="project" value="InterPro"/>
</dbReference>
<dbReference type="GO" id="GO:0000155">
    <property type="term" value="F:phosphorelay sensor kinase activity"/>
    <property type="evidence" value="ECO:0007669"/>
    <property type="project" value="InterPro"/>
</dbReference>
<evidence type="ECO:0000259" key="14">
    <source>
        <dbReference type="PROSITE" id="PS50109"/>
    </source>
</evidence>
<feature type="transmembrane region" description="Helical" evidence="13">
    <location>
        <begin position="41"/>
        <end position="70"/>
    </location>
</feature>
<dbReference type="InterPro" id="IPR003594">
    <property type="entry name" value="HATPase_dom"/>
</dbReference>
<dbReference type="Pfam" id="PF05231">
    <property type="entry name" value="MASE1"/>
    <property type="match status" value="1"/>
</dbReference>
<dbReference type="GO" id="GO:0004721">
    <property type="term" value="F:phosphoprotein phosphatase activity"/>
    <property type="evidence" value="ECO:0007669"/>
    <property type="project" value="TreeGrafter"/>
</dbReference>
<evidence type="ECO:0000256" key="13">
    <source>
        <dbReference type="SAM" id="Phobius"/>
    </source>
</evidence>
<dbReference type="NCBIfam" id="TIGR00229">
    <property type="entry name" value="sensory_box"/>
    <property type="match status" value="1"/>
</dbReference>